<dbReference type="Proteomes" id="UP001156398">
    <property type="component" value="Unassembled WGS sequence"/>
</dbReference>
<proteinExistence type="predicted"/>
<gene>
    <name evidence="2" type="ORF">POF43_006690</name>
</gene>
<dbReference type="EMBL" id="JAAGKO020000006">
    <property type="protein sequence ID" value="MDI5962405.1"/>
    <property type="molecule type" value="Genomic_DNA"/>
</dbReference>
<keyword evidence="3" id="KW-1185">Reference proteome</keyword>
<evidence type="ECO:0000256" key="1">
    <source>
        <dbReference type="SAM" id="MobiDB-lite"/>
    </source>
</evidence>
<accession>A0ABT6VVB1</accession>
<feature type="region of interest" description="Disordered" evidence="1">
    <location>
        <begin position="1"/>
        <end position="21"/>
    </location>
</feature>
<sequence>MSAVTAADAPPPLAPAGQPDPVRVDAELGRVLDDMGAGEVAVLRRAGGRRLRSQAVADHRRHAVDPQGRLCGAAAGDAVVGAARHLAAGVE</sequence>
<protein>
    <submittedName>
        <fullName evidence="2">Uncharacterized protein</fullName>
    </submittedName>
</protein>
<organism evidence="2 3">
    <name type="scientific">Streptantibioticus silvisoli</name>
    <dbReference type="NCBI Taxonomy" id="2705255"/>
    <lineage>
        <taxon>Bacteria</taxon>
        <taxon>Bacillati</taxon>
        <taxon>Actinomycetota</taxon>
        <taxon>Actinomycetes</taxon>
        <taxon>Kitasatosporales</taxon>
        <taxon>Streptomycetaceae</taxon>
        <taxon>Streptantibioticus</taxon>
    </lineage>
</organism>
<reference evidence="2 3" key="1">
    <citation type="submission" date="2023-05" db="EMBL/GenBank/DDBJ databases">
        <title>Streptantibioticus silvisoli sp. nov., acidotolerant actinomycetes 1 from pine litter.</title>
        <authorList>
            <person name="Swiecimska M."/>
            <person name="Golinska P."/>
            <person name="Sangal V."/>
            <person name="Wachnowicz B."/>
            <person name="Goodfellow M."/>
        </authorList>
    </citation>
    <scope>NUCLEOTIDE SEQUENCE [LARGE SCALE GENOMIC DNA]</scope>
    <source>
        <strain evidence="2 3">SL54</strain>
    </source>
</reference>
<evidence type="ECO:0000313" key="2">
    <source>
        <dbReference type="EMBL" id="MDI5962405.1"/>
    </source>
</evidence>
<name>A0ABT6VVB1_9ACTN</name>
<evidence type="ECO:0000313" key="3">
    <source>
        <dbReference type="Proteomes" id="UP001156398"/>
    </source>
</evidence>
<comment type="caution">
    <text evidence="2">The sequence shown here is derived from an EMBL/GenBank/DDBJ whole genome shotgun (WGS) entry which is preliminary data.</text>
</comment>